<feature type="compositionally biased region" description="Basic and acidic residues" evidence="1">
    <location>
        <begin position="17"/>
        <end position="27"/>
    </location>
</feature>
<dbReference type="AlphaFoldDB" id="A0A1C2HWM3"/>
<feature type="region of interest" description="Disordered" evidence="1">
    <location>
        <begin position="1"/>
        <end position="35"/>
    </location>
</feature>
<proteinExistence type="predicted"/>
<evidence type="ECO:0000313" key="3">
    <source>
        <dbReference type="Proteomes" id="UP000094893"/>
    </source>
</evidence>
<evidence type="ECO:0000313" key="2">
    <source>
        <dbReference type="EMBL" id="OCX68700.1"/>
    </source>
</evidence>
<sequence length="148" mass="15875">MAAQKQFSDELTGILFPEKDKKNEKGPDVTGHTTVGGVKYRTAGWKRTSKSGDPFYSVNFENGDQKATRDSKELTGVLFPVKDKKNEKGPDVTGTATIGGVEYRMAGWKRAGAKGPFYSLSLEIPQAKGATAGKAAPAPVDTDDEDAF</sequence>
<gene>
    <name evidence="2" type="ORF">A6P07_17750</name>
</gene>
<feature type="region of interest" description="Disordered" evidence="1">
    <location>
        <begin position="128"/>
        <end position="148"/>
    </location>
</feature>
<dbReference type="Proteomes" id="UP000094893">
    <property type="component" value="Unassembled WGS sequence"/>
</dbReference>
<name>A0A1C2HWM3_ACITH</name>
<organism evidence="2 3">
    <name type="scientific">Acidithiobacillus thiooxidans</name>
    <name type="common">Thiobacillus thiooxidans</name>
    <dbReference type="NCBI Taxonomy" id="930"/>
    <lineage>
        <taxon>Bacteria</taxon>
        <taxon>Pseudomonadati</taxon>
        <taxon>Pseudomonadota</taxon>
        <taxon>Acidithiobacillia</taxon>
        <taxon>Acidithiobacillales</taxon>
        <taxon>Acidithiobacillaceae</taxon>
        <taxon>Acidithiobacillus</taxon>
    </lineage>
</organism>
<protein>
    <recommendedName>
        <fullName evidence="4">DUF736 domain-containing protein</fullName>
    </recommendedName>
</protein>
<accession>A0A1C2HWM3</accession>
<comment type="caution">
    <text evidence="2">The sequence shown here is derived from an EMBL/GenBank/DDBJ whole genome shotgun (WGS) entry which is preliminary data.</text>
</comment>
<dbReference type="EMBL" id="LWSA01000285">
    <property type="protein sequence ID" value="OCX68700.1"/>
    <property type="molecule type" value="Genomic_DNA"/>
</dbReference>
<reference evidence="2 3" key="1">
    <citation type="journal article" date="2016" name="Int. J. Mol. Sci.">
        <title>Comparative genomics of the extreme acidophile Acidithiobacillus thiooxidans reveals intraspecific divergence and niche adaptation.</title>
        <authorList>
            <person name="Zhang X."/>
            <person name="Feng X."/>
            <person name="Tao J."/>
            <person name="Ma L."/>
            <person name="Xiao Y."/>
            <person name="Liang Y."/>
            <person name="Liu X."/>
            <person name="Yin H."/>
        </authorList>
    </citation>
    <scope>NUCLEOTIDE SEQUENCE [LARGE SCALE GENOMIC DNA]</scope>
    <source>
        <strain evidence="2 3">A02</strain>
    </source>
</reference>
<dbReference type="RefSeq" id="WP_024892365.1">
    <property type="nucleotide sequence ID" value="NZ_LWRZ01000405.1"/>
</dbReference>
<feature type="compositionally biased region" description="Low complexity" evidence="1">
    <location>
        <begin position="128"/>
        <end position="139"/>
    </location>
</feature>
<evidence type="ECO:0000256" key="1">
    <source>
        <dbReference type="SAM" id="MobiDB-lite"/>
    </source>
</evidence>
<evidence type="ECO:0008006" key="4">
    <source>
        <dbReference type="Google" id="ProtNLM"/>
    </source>
</evidence>